<dbReference type="Pfam" id="PF00227">
    <property type="entry name" value="Proteasome"/>
    <property type="match status" value="1"/>
</dbReference>
<dbReference type="NCBIfam" id="NF003964">
    <property type="entry name" value="PRK05456.1"/>
    <property type="match status" value="1"/>
</dbReference>
<keyword evidence="12" id="KW-1185">Reference proteome</keyword>
<dbReference type="PROSITE" id="PS51476">
    <property type="entry name" value="PROTEASOME_BETA_2"/>
    <property type="match status" value="1"/>
</dbReference>
<protein>
    <recommendedName>
        <fullName evidence="10">ATP-dependent protease subunit HslV</fullName>
        <ecNumber evidence="10">3.4.25.2</ecNumber>
    </recommendedName>
</protein>
<dbReference type="RefSeq" id="WP_181550442.1">
    <property type="nucleotide sequence ID" value="NZ_JACDUS010000002.1"/>
</dbReference>
<feature type="active site" evidence="10">
    <location>
        <position position="8"/>
    </location>
</feature>
<dbReference type="GO" id="GO:0046872">
    <property type="term" value="F:metal ion binding"/>
    <property type="evidence" value="ECO:0007669"/>
    <property type="project" value="UniProtKB-KW"/>
</dbReference>
<comment type="caution">
    <text evidence="11">The sequence shown here is derived from an EMBL/GenBank/DDBJ whole genome shotgun (WGS) entry which is preliminary data.</text>
</comment>
<keyword evidence="5 10" id="KW-0645">Protease</keyword>
<evidence type="ECO:0000256" key="2">
    <source>
        <dbReference type="ARBA" id="ARBA00006053"/>
    </source>
</evidence>
<dbReference type="EC" id="3.4.25.2" evidence="10"/>
<evidence type="ECO:0000256" key="6">
    <source>
        <dbReference type="ARBA" id="ARBA00022698"/>
    </source>
</evidence>
<dbReference type="InterPro" id="IPR022281">
    <property type="entry name" value="ATP-dep_Prtase_HsIV_su"/>
</dbReference>
<evidence type="ECO:0000313" key="11">
    <source>
        <dbReference type="EMBL" id="MBA2880787.1"/>
    </source>
</evidence>
<dbReference type="InterPro" id="IPR001353">
    <property type="entry name" value="Proteasome_sua/b"/>
</dbReference>
<comment type="subcellular location">
    <subcellularLocation>
        <location evidence="1 10">Cytoplasm</location>
    </subcellularLocation>
</comment>
<dbReference type="CDD" id="cd01913">
    <property type="entry name" value="protease_HslV"/>
    <property type="match status" value="1"/>
</dbReference>
<feature type="binding site" evidence="10">
    <location>
        <position position="172"/>
    </location>
    <ligand>
        <name>Na(+)</name>
        <dbReference type="ChEBI" id="CHEBI:29101"/>
    </ligand>
</feature>
<dbReference type="AlphaFoldDB" id="A0A7W0HK25"/>
<keyword evidence="4 10" id="KW-0021">Allosteric enzyme</keyword>
<feature type="binding site" evidence="10">
    <location>
        <position position="169"/>
    </location>
    <ligand>
        <name>Na(+)</name>
        <dbReference type="ChEBI" id="CHEBI:29101"/>
    </ligand>
</feature>
<evidence type="ECO:0000256" key="10">
    <source>
        <dbReference type="HAMAP-Rule" id="MF_00248"/>
    </source>
</evidence>
<keyword evidence="6 10" id="KW-0888">Threonine protease</keyword>
<comment type="activity regulation">
    <text evidence="10">Allosterically activated by HslU binding.</text>
</comment>
<accession>A0A7W0HK25</accession>
<gene>
    <name evidence="10" type="primary">hslV</name>
    <name evidence="11" type="ORF">HNR65_001105</name>
</gene>
<keyword evidence="9 10" id="KW-0915">Sodium</keyword>
<evidence type="ECO:0000313" key="12">
    <source>
        <dbReference type="Proteomes" id="UP000525298"/>
    </source>
</evidence>
<dbReference type="PANTHER" id="PTHR32194">
    <property type="entry name" value="METALLOPROTEASE TLDD"/>
    <property type="match status" value="1"/>
</dbReference>
<evidence type="ECO:0000256" key="1">
    <source>
        <dbReference type="ARBA" id="ARBA00004496"/>
    </source>
</evidence>
<dbReference type="Proteomes" id="UP000525298">
    <property type="component" value="Unassembled WGS sequence"/>
</dbReference>
<keyword evidence="3 10" id="KW-0963">Cytoplasm</keyword>
<comment type="catalytic activity">
    <reaction evidence="10">
        <text>ATP-dependent cleavage of peptide bonds with broad specificity.</text>
        <dbReference type="EC" id="3.4.25.2"/>
    </reaction>
</comment>
<dbReference type="HAMAP" id="MF_00248">
    <property type="entry name" value="HslV"/>
    <property type="match status" value="1"/>
</dbReference>
<feature type="binding site" evidence="10">
    <location>
        <position position="166"/>
    </location>
    <ligand>
        <name>Na(+)</name>
        <dbReference type="ChEBI" id="CHEBI:29101"/>
    </ligand>
</feature>
<dbReference type="NCBIfam" id="TIGR03692">
    <property type="entry name" value="ATP_dep_HslV"/>
    <property type="match status" value="1"/>
</dbReference>
<dbReference type="GO" id="GO:0009376">
    <property type="term" value="C:HslUV protease complex"/>
    <property type="evidence" value="ECO:0007669"/>
    <property type="project" value="UniProtKB-UniRule"/>
</dbReference>
<evidence type="ECO:0000256" key="9">
    <source>
        <dbReference type="ARBA" id="ARBA00023053"/>
    </source>
</evidence>
<organism evidence="11 12">
    <name type="scientific">Desulfosalsimonas propionicica</name>
    <dbReference type="NCBI Taxonomy" id="332175"/>
    <lineage>
        <taxon>Bacteria</taxon>
        <taxon>Pseudomonadati</taxon>
        <taxon>Thermodesulfobacteriota</taxon>
        <taxon>Desulfobacteria</taxon>
        <taxon>Desulfobacterales</taxon>
        <taxon>Desulfosalsimonadaceae</taxon>
        <taxon>Desulfosalsimonas</taxon>
    </lineage>
</organism>
<keyword evidence="8 10" id="KW-0378">Hydrolase</keyword>
<dbReference type="PANTHER" id="PTHR32194:SF0">
    <property type="entry name" value="ATP-DEPENDENT PROTEASE SUBUNIT HSLV"/>
    <property type="match status" value="1"/>
</dbReference>
<evidence type="ECO:0000256" key="5">
    <source>
        <dbReference type="ARBA" id="ARBA00022670"/>
    </source>
</evidence>
<reference evidence="11 12" key="1">
    <citation type="submission" date="2020-07" db="EMBL/GenBank/DDBJ databases">
        <title>Genomic Encyclopedia of Type Strains, Phase IV (KMG-IV): sequencing the most valuable type-strain genomes for metagenomic binning, comparative biology and taxonomic classification.</title>
        <authorList>
            <person name="Goeker M."/>
        </authorList>
    </citation>
    <scope>NUCLEOTIDE SEQUENCE [LARGE SCALE GENOMIC DNA]</scope>
    <source>
        <strain evidence="11 12">DSM 17721</strain>
    </source>
</reference>
<dbReference type="PIRSF" id="PIRSF039093">
    <property type="entry name" value="HslV"/>
    <property type="match status" value="1"/>
</dbReference>
<dbReference type="GO" id="GO:0005839">
    <property type="term" value="C:proteasome core complex"/>
    <property type="evidence" value="ECO:0007669"/>
    <property type="project" value="InterPro"/>
</dbReference>
<keyword evidence="7 10" id="KW-0479">Metal-binding</keyword>
<evidence type="ECO:0000256" key="8">
    <source>
        <dbReference type="ARBA" id="ARBA00022801"/>
    </source>
</evidence>
<evidence type="ECO:0000256" key="3">
    <source>
        <dbReference type="ARBA" id="ARBA00022490"/>
    </source>
</evidence>
<dbReference type="SUPFAM" id="SSF56235">
    <property type="entry name" value="N-terminal nucleophile aminohydrolases (Ntn hydrolases)"/>
    <property type="match status" value="1"/>
</dbReference>
<name>A0A7W0HK25_9BACT</name>
<sequence length="187" mass="20005">MSENPHGTTILAVRYNGCAAVAGDGQVTLNNSVIKHQAKKVRRIYNDRIIAGFAGATADALHLSEKLEGKLERYNGNLTRAAVELARDWRTDKYLRRLEAMMIAVDAAQMLLISGNGDVIEPDEGVIAIGSGGVAAHAAASALMQHAPALELTAGQIVRQAMEIAAGLCVYTNHVFVIEEIQEKTAL</sequence>
<dbReference type="Gene3D" id="3.60.20.10">
    <property type="entry name" value="Glutamine Phosphoribosylpyrophosphate, subunit 1, domain 1"/>
    <property type="match status" value="1"/>
</dbReference>
<comment type="subunit">
    <text evidence="10">A double ring-shaped homohexamer of HslV is capped on each side by a ring-shaped HslU homohexamer. The assembly of the HslU/HslV complex is dependent on binding of ATP.</text>
</comment>
<dbReference type="EMBL" id="JACDUS010000002">
    <property type="protein sequence ID" value="MBA2880787.1"/>
    <property type="molecule type" value="Genomic_DNA"/>
</dbReference>
<dbReference type="GO" id="GO:0051603">
    <property type="term" value="P:proteolysis involved in protein catabolic process"/>
    <property type="evidence" value="ECO:0007669"/>
    <property type="project" value="InterPro"/>
</dbReference>
<evidence type="ECO:0000256" key="7">
    <source>
        <dbReference type="ARBA" id="ARBA00022723"/>
    </source>
</evidence>
<dbReference type="InterPro" id="IPR023333">
    <property type="entry name" value="Proteasome_suB-type"/>
</dbReference>
<comment type="function">
    <text evidence="10">Protease subunit of a proteasome-like degradation complex believed to be a general protein degrading machinery.</text>
</comment>
<dbReference type="GO" id="GO:0004298">
    <property type="term" value="F:threonine-type endopeptidase activity"/>
    <property type="evidence" value="ECO:0007669"/>
    <property type="project" value="UniProtKB-KW"/>
</dbReference>
<evidence type="ECO:0000256" key="4">
    <source>
        <dbReference type="ARBA" id="ARBA00022533"/>
    </source>
</evidence>
<comment type="similarity">
    <text evidence="2 10">Belongs to the peptidase T1B family. HslV subfamily.</text>
</comment>
<proteinExistence type="inferred from homology"/>
<dbReference type="InterPro" id="IPR029055">
    <property type="entry name" value="Ntn_hydrolases_N"/>
</dbReference>